<comment type="caution">
    <text evidence="7">The sequence shown here is derived from an EMBL/GenBank/DDBJ whole genome shotgun (WGS) entry which is preliminary data.</text>
</comment>
<reference evidence="7" key="1">
    <citation type="submission" date="2021-02" db="EMBL/GenBank/DDBJ databases">
        <title>Genome sequence of Rhodospirillales sp. strain TMPK1 isolated from soil.</title>
        <authorList>
            <person name="Nakai R."/>
            <person name="Kusada H."/>
            <person name="Tamaki H."/>
        </authorList>
    </citation>
    <scope>NUCLEOTIDE SEQUENCE</scope>
    <source>
        <strain evidence="7">TMPK1</strain>
    </source>
</reference>
<accession>A0A8S8XIX9</accession>
<keyword evidence="2 4" id="KW-0479">Metal-binding</keyword>
<evidence type="ECO:0000313" key="7">
    <source>
        <dbReference type="EMBL" id="GIL41627.1"/>
    </source>
</evidence>
<evidence type="ECO:0000256" key="2">
    <source>
        <dbReference type="ARBA" id="ARBA00022723"/>
    </source>
</evidence>
<feature type="signal peptide" evidence="5">
    <location>
        <begin position="1"/>
        <end position="16"/>
    </location>
</feature>
<keyword evidence="5" id="KW-0732">Signal</keyword>
<dbReference type="Gene3D" id="1.10.760.10">
    <property type="entry name" value="Cytochrome c-like domain"/>
    <property type="match status" value="1"/>
</dbReference>
<dbReference type="EMBL" id="BOPV01000001">
    <property type="protein sequence ID" value="GIL41627.1"/>
    <property type="molecule type" value="Genomic_DNA"/>
</dbReference>
<evidence type="ECO:0000256" key="3">
    <source>
        <dbReference type="ARBA" id="ARBA00023004"/>
    </source>
</evidence>
<evidence type="ECO:0000313" key="8">
    <source>
        <dbReference type="Proteomes" id="UP000681075"/>
    </source>
</evidence>
<dbReference type="InterPro" id="IPR009056">
    <property type="entry name" value="Cyt_c-like_dom"/>
</dbReference>
<keyword evidence="3 4" id="KW-0408">Iron</keyword>
<dbReference type="Proteomes" id="UP000681075">
    <property type="component" value="Unassembled WGS sequence"/>
</dbReference>
<proteinExistence type="predicted"/>
<dbReference type="GO" id="GO:0020037">
    <property type="term" value="F:heme binding"/>
    <property type="evidence" value="ECO:0007669"/>
    <property type="project" value="InterPro"/>
</dbReference>
<dbReference type="GO" id="GO:0009055">
    <property type="term" value="F:electron transfer activity"/>
    <property type="evidence" value="ECO:0007669"/>
    <property type="project" value="InterPro"/>
</dbReference>
<dbReference type="GO" id="GO:0046872">
    <property type="term" value="F:metal ion binding"/>
    <property type="evidence" value="ECO:0007669"/>
    <property type="project" value="UniProtKB-KW"/>
</dbReference>
<keyword evidence="1 4" id="KW-0349">Heme</keyword>
<gene>
    <name evidence="7" type="ORF">TMPK1_38640</name>
</gene>
<evidence type="ECO:0000256" key="5">
    <source>
        <dbReference type="SAM" id="SignalP"/>
    </source>
</evidence>
<evidence type="ECO:0000256" key="1">
    <source>
        <dbReference type="ARBA" id="ARBA00022617"/>
    </source>
</evidence>
<evidence type="ECO:0000259" key="6">
    <source>
        <dbReference type="PROSITE" id="PS51007"/>
    </source>
</evidence>
<protein>
    <recommendedName>
        <fullName evidence="6">Cytochrome c domain-containing protein</fullName>
    </recommendedName>
</protein>
<sequence length="92" mass="9507">MRAILVVLVLAAPAYAADMPAGASSCSGCHAESTKAQSPVPPLRGRTDIAEAMRAFRSGDRPGTVMDRVAKGFSDSETAAIAAWFAAQKAAR</sequence>
<dbReference type="RefSeq" id="WP_420245191.1">
    <property type="nucleotide sequence ID" value="NZ_BOPV01000001.1"/>
</dbReference>
<keyword evidence="8" id="KW-1185">Reference proteome</keyword>
<feature type="chain" id="PRO_5035824873" description="Cytochrome c domain-containing protein" evidence="5">
    <location>
        <begin position="17"/>
        <end position="92"/>
    </location>
</feature>
<organism evidence="7 8">
    <name type="scientific">Roseiterribacter gracilis</name>
    <dbReference type="NCBI Taxonomy" id="2812848"/>
    <lineage>
        <taxon>Bacteria</taxon>
        <taxon>Pseudomonadati</taxon>
        <taxon>Pseudomonadota</taxon>
        <taxon>Alphaproteobacteria</taxon>
        <taxon>Rhodospirillales</taxon>
        <taxon>Roseiterribacteraceae</taxon>
        <taxon>Roseiterribacter</taxon>
    </lineage>
</organism>
<dbReference type="InterPro" id="IPR036909">
    <property type="entry name" value="Cyt_c-like_dom_sf"/>
</dbReference>
<feature type="domain" description="Cytochrome c" evidence="6">
    <location>
        <begin position="6"/>
        <end position="89"/>
    </location>
</feature>
<dbReference type="PROSITE" id="PS51007">
    <property type="entry name" value="CYTC"/>
    <property type="match status" value="1"/>
</dbReference>
<evidence type="ECO:0000256" key="4">
    <source>
        <dbReference type="PROSITE-ProRule" id="PRU00433"/>
    </source>
</evidence>
<dbReference type="AlphaFoldDB" id="A0A8S8XIX9"/>
<name>A0A8S8XIX9_9PROT</name>
<dbReference type="SUPFAM" id="SSF46626">
    <property type="entry name" value="Cytochrome c"/>
    <property type="match status" value="1"/>
</dbReference>